<dbReference type="AlphaFoldDB" id="G0MCC9"/>
<dbReference type="EMBL" id="GL379789">
    <property type="protein sequence ID" value="EGT45565.1"/>
    <property type="molecule type" value="Genomic_DNA"/>
</dbReference>
<accession>G0MCC9</accession>
<name>G0MCC9_CAEBE</name>
<dbReference type="HOGENOM" id="CLU_2173218_0_0_1"/>
<dbReference type="Proteomes" id="UP000008068">
    <property type="component" value="Unassembled WGS sequence"/>
</dbReference>
<evidence type="ECO:0000313" key="2">
    <source>
        <dbReference type="Proteomes" id="UP000008068"/>
    </source>
</evidence>
<gene>
    <name evidence="1" type="ORF">CAEBREN_25406</name>
</gene>
<protein>
    <submittedName>
        <fullName evidence="1">Uncharacterized protein</fullName>
    </submittedName>
</protein>
<reference evidence="2" key="1">
    <citation type="submission" date="2011-07" db="EMBL/GenBank/DDBJ databases">
        <authorList>
            <consortium name="Caenorhabditis brenneri Sequencing and Analysis Consortium"/>
            <person name="Wilson R.K."/>
        </authorList>
    </citation>
    <scope>NUCLEOTIDE SEQUENCE [LARGE SCALE GENOMIC DNA]</scope>
    <source>
        <strain evidence="2">PB2801</strain>
    </source>
</reference>
<proteinExistence type="predicted"/>
<keyword evidence="2" id="KW-1185">Reference proteome</keyword>
<sequence length="110" mass="13512">MADCKDEIHDECNPDWCPFEGYRFIEKLTKSFERHVVDEVSKIWRKDFYIWRHAEKDEVQKRTLWDTVKNGFFTMKMKIFGCPKPSSKPRRKQVNDGIDIYFEEFFNYDR</sequence>
<dbReference type="InParanoid" id="G0MCC9"/>
<organism evidence="2">
    <name type="scientific">Caenorhabditis brenneri</name>
    <name type="common">Nematode worm</name>
    <dbReference type="NCBI Taxonomy" id="135651"/>
    <lineage>
        <taxon>Eukaryota</taxon>
        <taxon>Metazoa</taxon>
        <taxon>Ecdysozoa</taxon>
        <taxon>Nematoda</taxon>
        <taxon>Chromadorea</taxon>
        <taxon>Rhabditida</taxon>
        <taxon>Rhabditina</taxon>
        <taxon>Rhabditomorpha</taxon>
        <taxon>Rhabditoidea</taxon>
        <taxon>Rhabditidae</taxon>
        <taxon>Peloderinae</taxon>
        <taxon>Caenorhabditis</taxon>
    </lineage>
</organism>
<evidence type="ECO:0000313" key="1">
    <source>
        <dbReference type="EMBL" id="EGT45565.1"/>
    </source>
</evidence>